<comment type="caution">
    <text evidence="1">The sequence shown here is derived from an EMBL/GenBank/DDBJ whole genome shotgun (WGS) entry which is preliminary data.</text>
</comment>
<keyword evidence="2" id="KW-1185">Reference proteome</keyword>
<dbReference type="RefSeq" id="WP_186940483.1">
    <property type="nucleotide sequence ID" value="NZ_JACOGA010000002.1"/>
</dbReference>
<protein>
    <submittedName>
        <fullName evidence="1">Uncharacterized protein</fullName>
    </submittedName>
</protein>
<gene>
    <name evidence="1" type="ORF">H8K55_02700</name>
</gene>
<sequence length="94" mass="10064">MAICIGSSCAYGGVEAMRAYQQQVLRADQDKTLLEQRREVQQELDKKSIKDAALSGIPPISDLPAFQQVNQVSPVDVSLGLANAAIGTTINTFA</sequence>
<evidence type="ECO:0000313" key="1">
    <source>
        <dbReference type="EMBL" id="MBC3872484.1"/>
    </source>
</evidence>
<reference evidence="1 2" key="1">
    <citation type="submission" date="2020-08" db="EMBL/GenBank/DDBJ databases">
        <title>Novel species isolated from subtropical streams in China.</title>
        <authorList>
            <person name="Lu H."/>
        </authorList>
    </citation>
    <scope>NUCLEOTIDE SEQUENCE [LARGE SCALE GENOMIC DNA]</scope>
    <source>
        <strain evidence="1 2">LX15W</strain>
    </source>
</reference>
<name>A0ABR6Y8J2_9BURK</name>
<accession>A0ABR6Y8J2</accession>
<dbReference type="Proteomes" id="UP000624279">
    <property type="component" value="Unassembled WGS sequence"/>
</dbReference>
<organism evidence="1 2">
    <name type="scientific">Undibacterium flavidum</name>
    <dbReference type="NCBI Taxonomy" id="2762297"/>
    <lineage>
        <taxon>Bacteria</taxon>
        <taxon>Pseudomonadati</taxon>
        <taxon>Pseudomonadota</taxon>
        <taxon>Betaproteobacteria</taxon>
        <taxon>Burkholderiales</taxon>
        <taxon>Oxalobacteraceae</taxon>
        <taxon>Undibacterium</taxon>
    </lineage>
</organism>
<evidence type="ECO:0000313" key="2">
    <source>
        <dbReference type="Proteomes" id="UP000624279"/>
    </source>
</evidence>
<proteinExistence type="predicted"/>
<dbReference type="EMBL" id="JACOGA010000002">
    <property type="protein sequence ID" value="MBC3872484.1"/>
    <property type="molecule type" value="Genomic_DNA"/>
</dbReference>